<accession>A0A4Y4F247</accession>
<evidence type="ECO:0008006" key="3">
    <source>
        <dbReference type="Google" id="ProtNLM"/>
    </source>
</evidence>
<dbReference type="SUPFAM" id="SSF52540">
    <property type="entry name" value="P-loop containing nucleoside triphosphate hydrolases"/>
    <property type="match status" value="1"/>
</dbReference>
<dbReference type="InterPro" id="IPR027417">
    <property type="entry name" value="P-loop_NTPase"/>
</dbReference>
<evidence type="ECO:0000313" key="2">
    <source>
        <dbReference type="Proteomes" id="UP000319812"/>
    </source>
</evidence>
<dbReference type="EMBL" id="BJOC01000035">
    <property type="protein sequence ID" value="GED23426.1"/>
    <property type="molecule type" value="Genomic_DNA"/>
</dbReference>
<organism evidence="1 2">
    <name type="scientific">Halomonas halmophila</name>
    <dbReference type="NCBI Taxonomy" id="252"/>
    <lineage>
        <taxon>Bacteria</taxon>
        <taxon>Pseudomonadati</taxon>
        <taxon>Pseudomonadota</taxon>
        <taxon>Gammaproteobacteria</taxon>
        <taxon>Oceanospirillales</taxon>
        <taxon>Halomonadaceae</taxon>
        <taxon>Halomonas</taxon>
    </lineage>
</organism>
<reference evidence="1 2" key="1">
    <citation type="submission" date="2019-06" db="EMBL/GenBank/DDBJ databases">
        <title>Whole genome shotgun sequence of Halomonas halmophila NBRC 15537.</title>
        <authorList>
            <person name="Hosoyama A."/>
            <person name="Uohara A."/>
            <person name="Ohji S."/>
            <person name="Ichikawa N."/>
        </authorList>
    </citation>
    <scope>NUCLEOTIDE SEQUENCE [LARGE SCALE GENOMIC DNA]</scope>
    <source>
        <strain evidence="1 2">NBRC 15537</strain>
    </source>
</reference>
<name>A0A4Y4F247_9GAMM</name>
<dbReference type="Proteomes" id="UP000319812">
    <property type="component" value="Unassembled WGS sequence"/>
</dbReference>
<evidence type="ECO:0000313" key="1">
    <source>
        <dbReference type="EMBL" id="GED23426.1"/>
    </source>
</evidence>
<dbReference type="OrthoDB" id="6217368at2"/>
<gene>
    <name evidence="1" type="ORF">HHA01_24030</name>
</gene>
<dbReference type="RefSeq" id="WP_141321080.1">
    <property type="nucleotide sequence ID" value="NZ_BJOC01000035.1"/>
</dbReference>
<proteinExistence type="predicted"/>
<keyword evidence="2" id="KW-1185">Reference proteome</keyword>
<protein>
    <recommendedName>
        <fullName evidence="3">Sulfotransferase domain-containing protein</fullName>
    </recommendedName>
</protein>
<dbReference type="AlphaFoldDB" id="A0A4Y4F247"/>
<comment type="caution">
    <text evidence="1">The sequence shown here is derived from an EMBL/GenBank/DDBJ whole genome shotgun (WGS) entry which is preliminary data.</text>
</comment>
<sequence>MKLVLHPGHSKCGSTTIQKAIIKNRNLLESVGYVIPDPQMRTKGDYGFNPNGETPRPYFRHVMENGDIASLQSKLDSITKKYKYDDNAILLVSAENLVNQLGKESGAGIHKALASYFSDVQVLYYIRRQDDFLMSAWQQWGYKQGITLDHFAKKAVQRRNPNYLISMEKFEKLYGVENVTVIPLLKDYLLNGSLLSDFFYRLSVTGFEKNIQAGVENKSLNPFLCEALSKETQLFRDVHDERVKNNLSRVLGEGSGLFYNTPSYLSPSLRKYILNAFSQDNKMISSRFFNGQPWSEVSFNETDHDREELMKASRLATRVMTKLYAYNSFK</sequence>